<keyword evidence="4" id="KW-1185">Reference proteome</keyword>
<feature type="compositionally biased region" description="Acidic residues" evidence="2">
    <location>
        <begin position="8"/>
        <end position="22"/>
    </location>
</feature>
<feature type="region of interest" description="Disordered" evidence="2">
    <location>
        <begin position="479"/>
        <end position="501"/>
    </location>
</feature>
<dbReference type="EMBL" id="JALLBG020000312">
    <property type="protein sequence ID" value="KAL3756211.1"/>
    <property type="molecule type" value="Genomic_DNA"/>
</dbReference>
<evidence type="ECO:0000313" key="4">
    <source>
        <dbReference type="Proteomes" id="UP001530293"/>
    </source>
</evidence>
<protein>
    <submittedName>
        <fullName evidence="3">Uncharacterized protein</fullName>
    </submittedName>
</protein>
<evidence type="ECO:0000313" key="3">
    <source>
        <dbReference type="EMBL" id="KAL3756211.1"/>
    </source>
</evidence>
<name>A0ABD3LWV8_9STRA</name>
<feature type="compositionally biased region" description="Polar residues" evidence="2">
    <location>
        <begin position="786"/>
        <end position="802"/>
    </location>
</feature>
<dbReference type="Proteomes" id="UP001530293">
    <property type="component" value="Unassembled WGS sequence"/>
</dbReference>
<reference evidence="3 4" key="1">
    <citation type="submission" date="2024-10" db="EMBL/GenBank/DDBJ databases">
        <title>Updated reference genomes for cyclostephanoid diatoms.</title>
        <authorList>
            <person name="Roberts W.R."/>
            <person name="Alverson A.J."/>
        </authorList>
    </citation>
    <scope>NUCLEOTIDE SEQUENCE [LARGE SCALE GENOMIC DNA]</scope>
    <source>
        <strain evidence="3 4">AJA232-27</strain>
    </source>
</reference>
<accession>A0ABD3LWV8</accession>
<evidence type="ECO:0000256" key="1">
    <source>
        <dbReference type="SAM" id="Coils"/>
    </source>
</evidence>
<feature type="region of interest" description="Disordered" evidence="2">
    <location>
        <begin position="36"/>
        <end position="79"/>
    </location>
</feature>
<gene>
    <name evidence="3" type="ORF">ACHAWU_007162</name>
</gene>
<feature type="compositionally biased region" description="Low complexity" evidence="2">
    <location>
        <begin position="36"/>
        <end position="51"/>
    </location>
</feature>
<dbReference type="AlphaFoldDB" id="A0ABD3LWV8"/>
<sequence length="1061" mass="116667">MTTAAAAADDDDDEFGGDDEIDWSSIPLHSIISSSVTSPASAPAPLASTTILNDTNSGRRTQTQTTASLSLGGGRSNAASSSTLFHRQQNYGMNAGYQNQLLGTGAASALALARESASNLPLNVSNDIEALRRQIQDLQTQLESKNDQIFELEATSATYHAESIHRTQQAETLAQKRIHLMEEELRRTRMEAEKYKGSWIRQKKRVAELESGSGSSSNKLNGSEAGGSDGGGGGNSSVWNDHFASSDLYGDNNAWGGAAAEEGGGGDFTVENVELRKVTPNISNDDGDIIHRRSATTNHRDDDDADDRTSQRTKRKYPNIGNISAIESTSQGIVGITSSNVLGDSVRRRVARLLLSRDEMGCHTLGGSDHATLVSSAPVDDVVKSSKVAVAGSLDQINEIVQMRQGLQPGEDAKLHNTMHQDHRIEREMRAFVKSILHQMAEAPDGVLDNDTNLSVSGLFHVLLVRFNSLFNSVDVNKDSTSPMDGKGDHEAMELESDSNQTSTVNKFEHQRMALMANNCEGSQTKLVTYATVSWRAVLYLLSVLHDILLLSDKARDDLRLRLNQSRQSIDQSGSSIGDNFKSPRAEFRGRMDTDEIVPHPRIEGIERKIVTSTSTCYSRSSQQSNVWDPISMNQHCNVFFELIVGLMKGNVLYHLKRAGVTAGRESSDFLSEQEVLVQLVQLKAIELVTIAMSDALPDDHVSDDRGVGKHCIWSLWFEALLPSQMQSSDTQPIGDFFSPWEKSDPYCASNSLESGRKHSTRLLKDNAGTIGSHKTGDTERHGHNNNRASRGKSTPKTSSGDLTRFQENVRVNDHITILIKCQILRFLSHVVLQSRSAQNSLYQSSDRGNKSSLAKRVLAAVLDCMEEYILPFLSTGPSHAVYHAHDAEQCFRLCLCCIQFLAIMTRTNKGVLLLRMQMRLESGVDEPSRWSQSAIGCMTSVLNCTLVYAQKLEKAFEMSFFQSNNFSGALNAVVGACIHFFITTQIFLERECASFSKAPTFTALVSEHSTMFQSCCQRILAYQSPAAVSDPPRLLRVSDELRNYVQDLLDAQLHEAPRTS</sequence>
<feature type="compositionally biased region" description="Gly residues" evidence="2">
    <location>
        <begin position="224"/>
        <end position="235"/>
    </location>
</feature>
<feature type="compositionally biased region" description="Polar residues" evidence="2">
    <location>
        <begin position="52"/>
        <end position="69"/>
    </location>
</feature>
<organism evidence="3 4">
    <name type="scientific">Discostella pseudostelligera</name>
    <dbReference type="NCBI Taxonomy" id="259834"/>
    <lineage>
        <taxon>Eukaryota</taxon>
        <taxon>Sar</taxon>
        <taxon>Stramenopiles</taxon>
        <taxon>Ochrophyta</taxon>
        <taxon>Bacillariophyta</taxon>
        <taxon>Coscinodiscophyceae</taxon>
        <taxon>Thalassiosirophycidae</taxon>
        <taxon>Stephanodiscales</taxon>
        <taxon>Stephanodiscaceae</taxon>
        <taxon>Discostella</taxon>
    </lineage>
</organism>
<feature type="coiled-coil region" evidence="1">
    <location>
        <begin position="128"/>
        <end position="198"/>
    </location>
</feature>
<feature type="region of interest" description="Disordered" evidence="2">
    <location>
        <begin position="1"/>
        <end position="22"/>
    </location>
</feature>
<feature type="compositionally biased region" description="Low complexity" evidence="2">
    <location>
        <begin position="209"/>
        <end position="223"/>
    </location>
</feature>
<proteinExistence type="predicted"/>
<feature type="region of interest" description="Disordered" evidence="2">
    <location>
        <begin position="207"/>
        <end position="239"/>
    </location>
</feature>
<evidence type="ECO:0000256" key="2">
    <source>
        <dbReference type="SAM" id="MobiDB-lite"/>
    </source>
</evidence>
<keyword evidence="1" id="KW-0175">Coiled coil</keyword>
<feature type="compositionally biased region" description="Basic and acidic residues" evidence="2">
    <location>
        <begin position="298"/>
        <end position="310"/>
    </location>
</feature>
<feature type="region of interest" description="Disordered" evidence="2">
    <location>
        <begin position="279"/>
        <end position="315"/>
    </location>
</feature>
<feature type="region of interest" description="Disordered" evidence="2">
    <location>
        <begin position="761"/>
        <end position="802"/>
    </location>
</feature>
<comment type="caution">
    <text evidence="3">The sequence shown here is derived from an EMBL/GenBank/DDBJ whole genome shotgun (WGS) entry which is preliminary data.</text>
</comment>